<feature type="transmembrane region" description="Helical" evidence="8">
    <location>
        <begin position="6"/>
        <end position="29"/>
    </location>
</feature>
<accession>A0A2C5XAL8</accession>
<keyword evidence="10" id="KW-1185">Reference proteome</keyword>
<feature type="region of interest" description="Disordered" evidence="7">
    <location>
        <begin position="346"/>
        <end position="369"/>
    </location>
</feature>
<feature type="transmembrane region" description="Helical" evidence="8">
    <location>
        <begin position="286"/>
        <end position="308"/>
    </location>
</feature>
<dbReference type="InterPro" id="IPR045891">
    <property type="entry name" value="ZIP9"/>
</dbReference>
<dbReference type="GO" id="GO:0000139">
    <property type="term" value="C:Golgi membrane"/>
    <property type="evidence" value="ECO:0007669"/>
    <property type="project" value="UniProtKB-SubCell"/>
</dbReference>
<feature type="transmembrane region" description="Helical" evidence="8">
    <location>
        <begin position="223"/>
        <end position="244"/>
    </location>
</feature>
<evidence type="ECO:0000256" key="6">
    <source>
        <dbReference type="ARBA" id="ARBA00023136"/>
    </source>
</evidence>
<feature type="transmembrane region" description="Helical" evidence="8">
    <location>
        <begin position="250"/>
        <end position="274"/>
    </location>
</feature>
<evidence type="ECO:0000313" key="9">
    <source>
        <dbReference type="EMBL" id="PHH54363.1"/>
    </source>
</evidence>
<feature type="compositionally biased region" description="Polar residues" evidence="7">
    <location>
        <begin position="349"/>
        <end position="360"/>
    </location>
</feature>
<sequence length="396" mass="41621">MGGGLFLLLSLCVIMAVTSFVAGVLPLTMTLSQSQLRLITSIGVGILIGTSMTVIIPEGIEALTLHAHAHSHSSVDPMPETNPGRRRSFGGQSSVEPGVLPELQVSTPIAPVQRDILAAISETLERREANDDHNSGSDSELPTFSIGFSLISGFLLMFFIDRLPRHATDHLSAQASRDISLDNLGSADGVSGSLLDQESAGFLSSLGLTRAGSPYTANSRSNALTVGLVIHAAADGIAMGASSSTENTKLGFIIFLAILVHKAPAAFGLTTVLLRQGVSKYAARGHLLVFSVAAPCGALGTWLLIHLLGGGRGMQGTEGHYWTGMLLLFSAGTFLYVAMHAMQEETSPHESGSATANSYPESPHQRKRTGLQMRDTLATAGGMLLPLLTQIGHHSH</sequence>
<feature type="transmembrane region" description="Helical" evidence="8">
    <location>
        <begin position="320"/>
        <end position="339"/>
    </location>
</feature>
<feature type="transmembrane region" description="Helical" evidence="8">
    <location>
        <begin position="36"/>
        <end position="56"/>
    </location>
</feature>
<evidence type="ECO:0000313" key="10">
    <source>
        <dbReference type="Proteomes" id="UP000222788"/>
    </source>
</evidence>
<organism evidence="9 10">
    <name type="scientific">Ceratocystis fimbriata CBS 114723</name>
    <dbReference type="NCBI Taxonomy" id="1035309"/>
    <lineage>
        <taxon>Eukaryota</taxon>
        <taxon>Fungi</taxon>
        <taxon>Dikarya</taxon>
        <taxon>Ascomycota</taxon>
        <taxon>Pezizomycotina</taxon>
        <taxon>Sordariomycetes</taxon>
        <taxon>Hypocreomycetidae</taxon>
        <taxon>Microascales</taxon>
        <taxon>Ceratocystidaceae</taxon>
        <taxon>Ceratocystis</taxon>
    </lineage>
</organism>
<dbReference type="AlphaFoldDB" id="A0A2C5XAL8"/>
<keyword evidence="6 8" id="KW-0472">Membrane</keyword>
<evidence type="ECO:0000256" key="4">
    <source>
        <dbReference type="ARBA" id="ARBA00022989"/>
    </source>
</evidence>
<evidence type="ECO:0000256" key="3">
    <source>
        <dbReference type="ARBA" id="ARBA00022692"/>
    </source>
</evidence>
<dbReference type="PANTHER" id="PTHR16133">
    <property type="entry name" value="SOLUTE CARRIER FAMILY 39 ZINC TRANSPORTER , MEMBER 9-RELATED"/>
    <property type="match status" value="1"/>
</dbReference>
<name>A0A2C5XAL8_9PEZI</name>
<evidence type="ECO:0000256" key="2">
    <source>
        <dbReference type="ARBA" id="ARBA00004394"/>
    </source>
</evidence>
<dbReference type="OrthoDB" id="19859at2759"/>
<dbReference type="PANTHER" id="PTHR16133:SF0">
    <property type="entry name" value="ZINC_IRON REGULATED TRANSPORTER-RELATED PROTEIN 102B, ISOFORM E"/>
    <property type="match status" value="1"/>
</dbReference>
<evidence type="ECO:0000256" key="5">
    <source>
        <dbReference type="ARBA" id="ARBA00023034"/>
    </source>
</evidence>
<dbReference type="InterPro" id="IPR003689">
    <property type="entry name" value="ZIP"/>
</dbReference>
<dbReference type="Pfam" id="PF02535">
    <property type="entry name" value="Zip"/>
    <property type="match status" value="1"/>
</dbReference>
<keyword evidence="3 8" id="KW-0812">Transmembrane</keyword>
<feature type="transmembrane region" description="Helical" evidence="8">
    <location>
        <begin position="141"/>
        <end position="160"/>
    </location>
</feature>
<dbReference type="Proteomes" id="UP000222788">
    <property type="component" value="Unassembled WGS sequence"/>
</dbReference>
<comment type="subcellular location">
    <subcellularLocation>
        <location evidence="1">Endomembrane system</location>
        <topology evidence="1">Multi-pass membrane protein</topology>
    </subcellularLocation>
    <subcellularLocation>
        <location evidence="2">Golgi apparatus membrane</location>
    </subcellularLocation>
</comment>
<reference evidence="9 10" key="2">
    <citation type="journal article" date="2013" name="IMA Fungus">
        <title>IMA Genome-F 1: Ceratocystis fimbriata: Draft nuclear genome sequence for the plant pathogen, Ceratocystis fimbriata.</title>
        <authorList>
            <person name="Wilken P.M."/>
            <person name="Steenkamp E.T."/>
            <person name="Wingfield M.J."/>
            <person name="de Beer Z.W."/>
            <person name="Wingfield B.D."/>
        </authorList>
    </citation>
    <scope>NUCLEOTIDE SEQUENCE [LARGE SCALE GENOMIC DNA]</scope>
    <source>
        <strain evidence="9 10">CBS 114723</strain>
    </source>
</reference>
<keyword evidence="5" id="KW-0333">Golgi apparatus</keyword>
<dbReference type="EMBL" id="APWK03000028">
    <property type="protein sequence ID" value="PHH54363.1"/>
    <property type="molecule type" value="Genomic_DNA"/>
</dbReference>
<evidence type="ECO:0000256" key="8">
    <source>
        <dbReference type="SAM" id="Phobius"/>
    </source>
</evidence>
<keyword evidence="4 8" id="KW-1133">Transmembrane helix</keyword>
<proteinExistence type="predicted"/>
<feature type="region of interest" description="Disordered" evidence="7">
    <location>
        <begin position="71"/>
        <end position="93"/>
    </location>
</feature>
<protein>
    <submittedName>
        <fullName evidence="9">Zinc transporter ZIP9</fullName>
    </submittedName>
</protein>
<dbReference type="GO" id="GO:0046873">
    <property type="term" value="F:metal ion transmembrane transporter activity"/>
    <property type="evidence" value="ECO:0007669"/>
    <property type="project" value="InterPro"/>
</dbReference>
<dbReference type="STRING" id="1035309.A0A2C5XAL8"/>
<evidence type="ECO:0000256" key="1">
    <source>
        <dbReference type="ARBA" id="ARBA00004127"/>
    </source>
</evidence>
<dbReference type="GO" id="GO:0006829">
    <property type="term" value="P:zinc ion transport"/>
    <property type="evidence" value="ECO:0007669"/>
    <property type="project" value="InterPro"/>
</dbReference>
<reference evidence="9 10" key="1">
    <citation type="journal article" date="2013" name="Fungal Biol.">
        <title>Analysis of microsatellite markers in the genome of the plant pathogen Ceratocystis fimbriata.</title>
        <authorList>
            <person name="Simpson M.C."/>
            <person name="Wilken P.M."/>
            <person name="Coetzee M.P."/>
            <person name="Wingfield M.J."/>
            <person name="Wingfield B.D."/>
        </authorList>
    </citation>
    <scope>NUCLEOTIDE SEQUENCE [LARGE SCALE GENOMIC DNA]</scope>
    <source>
        <strain evidence="9 10">CBS 114723</strain>
    </source>
</reference>
<evidence type="ECO:0000256" key="7">
    <source>
        <dbReference type="SAM" id="MobiDB-lite"/>
    </source>
</evidence>
<gene>
    <name evidence="9" type="primary">Slc39a9</name>
    <name evidence="9" type="ORF">CFIMG_007962RA00001</name>
</gene>
<comment type="caution">
    <text evidence="9">The sequence shown here is derived from an EMBL/GenBank/DDBJ whole genome shotgun (WGS) entry which is preliminary data.</text>
</comment>